<organism evidence="1">
    <name type="scientific">bioreactor metagenome</name>
    <dbReference type="NCBI Taxonomy" id="1076179"/>
    <lineage>
        <taxon>unclassified sequences</taxon>
        <taxon>metagenomes</taxon>
        <taxon>ecological metagenomes</taxon>
    </lineage>
</organism>
<proteinExistence type="predicted"/>
<dbReference type="EMBL" id="VSSQ01007066">
    <property type="protein sequence ID" value="MPM34743.1"/>
    <property type="molecule type" value="Genomic_DNA"/>
</dbReference>
<accession>A0A644Z7Q1</accession>
<comment type="caution">
    <text evidence="1">The sequence shown here is derived from an EMBL/GenBank/DDBJ whole genome shotgun (WGS) entry which is preliminary data.</text>
</comment>
<gene>
    <name evidence="1" type="ORF">SDC9_81330</name>
</gene>
<dbReference type="AlphaFoldDB" id="A0A644Z7Q1"/>
<evidence type="ECO:0000313" key="1">
    <source>
        <dbReference type="EMBL" id="MPM34743.1"/>
    </source>
</evidence>
<sequence length="70" mass="7412">MPSVSAGSSGIGLNAGTEAGLIADIVMENNIIAANKAACIYVIMFDAEGFFSDSFIIINNLSFINHFIRI</sequence>
<protein>
    <submittedName>
        <fullName evidence="1">Uncharacterized protein</fullName>
    </submittedName>
</protein>
<name>A0A644Z7Q1_9ZZZZ</name>
<reference evidence="1" key="1">
    <citation type="submission" date="2019-08" db="EMBL/GenBank/DDBJ databases">
        <authorList>
            <person name="Kucharzyk K."/>
            <person name="Murdoch R.W."/>
            <person name="Higgins S."/>
            <person name="Loffler F."/>
        </authorList>
    </citation>
    <scope>NUCLEOTIDE SEQUENCE</scope>
</reference>